<reference evidence="3 4" key="1">
    <citation type="submission" date="2012-02" db="EMBL/GenBank/DDBJ databases">
        <title>Complete sequence of chromosome of Singulisphaera acidiphila DSM 18658.</title>
        <authorList>
            <consortium name="US DOE Joint Genome Institute (JGI-PGF)"/>
            <person name="Lucas S."/>
            <person name="Copeland A."/>
            <person name="Lapidus A."/>
            <person name="Glavina del Rio T."/>
            <person name="Dalin E."/>
            <person name="Tice H."/>
            <person name="Bruce D."/>
            <person name="Goodwin L."/>
            <person name="Pitluck S."/>
            <person name="Peters L."/>
            <person name="Ovchinnikova G."/>
            <person name="Chertkov O."/>
            <person name="Kyrpides N."/>
            <person name="Mavromatis K."/>
            <person name="Ivanova N."/>
            <person name="Brettin T."/>
            <person name="Detter J.C."/>
            <person name="Han C."/>
            <person name="Larimer F."/>
            <person name="Land M."/>
            <person name="Hauser L."/>
            <person name="Markowitz V."/>
            <person name="Cheng J.-F."/>
            <person name="Hugenholtz P."/>
            <person name="Woyke T."/>
            <person name="Wu D."/>
            <person name="Tindall B."/>
            <person name="Pomrenke H."/>
            <person name="Brambilla E."/>
            <person name="Klenk H.-P."/>
            <person name="Eisen J.A."/>
        </authorList>
    </citation>
    <scope>NUCLEOTIDE SEQUENCE [LARGE SCALE GENOMIC DNA]</scope>
    <source>
        <strain evidence="4">ATCC BAA-1392 / DSM 18658 / VKM B-2454 / MOB10</strain>
    </source>
</reference>
<dbReference type="InterPro" id="IPR013783">
    <property type="entry name" value="Ig-like_fold"/>
</dbReference>
<dbReference type="Gene3D" id="2.60.40.10">
    <property type="entry name" value="Immunoglobulins"/>
    <property type="match status" value="3"/>
</dbReference>
<dbReference type="InterPro" id="IPR035986">
    <property type="entry name" value="PKD_dom_sf"/>
</dbReference>
<evidence type="ECO:0000313" key="3">
    <source>
        <dbReference type="EMBL" id="AGA29862.1"/>
    </source>
</evidence>
<keyword evidence="4" id="KW-1185">Reference proteome</keyword>
<dbReference type="KEGG" id="saci:Sinac_5731"/>
<name>L0DKV6_SINAD</name>
<dbReference type="eggNOG" id="COG3291">
    <property type="taxonomic scope" value="Bacteria"/>
</dbReference>
<dbReference type="InterPro" id="IPR000601">
    <property type="entry name" value="PKD_dom"/>
</dbReference>
<evidence type="ECO:0000313" key="4">
    <source>
        <dbReference type="Proteomes" id="UP000010798"/>
    </source>
</evidence>
<proteinExistence type="predicted"/>
<dbReference type="InterPro" id="IPR044016">
    <property type="entry name" value="Big_13"/>
</dbReference>
<accession>L0DKV6</accession>
<dbReference type="RefSeq" id="WP_015248959.1">
    <property type="nucleotide sequence ID" value="NC_019892.1"/>
</dbReference>
<dbReference type="PROSITE" id="PS50093">
    <property type="entry name" value="PKD"/>
    <property type="match status" value="1"/>
</dbReference>
<protein>
    <recommendedName>
        <fullName evidence="2">PKD domain-containing protein</fullName>
    </recommendedName>
</protein>
<evidence type="ECO:0000256" key="1">
    <source>
        <dbReference type="SAM" id="MobiDB-lite"/>
    </source>
</evidence>
<dbReference type="STRING" id="886293.Sinac_5731"/>
<gene>
    <name evidence="3" type="ordered locus">Sinac_5731</name>
</gene>
<dbReference type="Proteomes" id="UP000010798">
    <property type="component" value="Chromosome"/>
</dbReference>
<feature type="region of interest" description="Disordered" evidence="1">
    <location>
        <begin position="1323"/>
        <end position="1342"/>
    </location>
</feature>
<evidence type="ECO:0000259" key="2">
    <source>
        <dbReference type="PROSITE" id="PS50093"/>
    </source>
</evidence>
<dbReference type="HOGENOM" id="CLU_244067_0_0_0"/>
<dbReference type="EMBL" id="CP003364">
    <property type="protein sequence ID" value="AGA29862.1"/>
    <property type="molecule type" value="Genomic_DNA"/>
</dbReference>
<sequence length="1606" mass="162165">MIPLIFGGMQRTHQGGLRVRKSIARARRTQRLAALEPLENRTLLAYTFSLAGLTAVAQGDNTGNQLVIKQVSGLLQHSVNGGAFSSDWDTATPGIQTLAAIPGATVVINTGNGVNSITLGTPDSPASTLFAQFSVNDPQAPNNSSVTIDDSGSAVANTYTVDTGPGLISGNGINYVETASRLFQGGITLKGSTANNLFRVLSTAASPPRFEPISIIDGGSSSVVVGNNSSMSGISAPLFVSSTGGRTSLFLNDQNDGASKTVTLDVDNGSNTGSVSGLSAGDIHFKPNQLGYLEINGGSGGNTFAVDQTPAAITTLIRTGSGQNLVNIFASSGPLNVENQGTDSVWIGKGGTLQTIAGPVTLSGNPTSTTLTVDDTADPIGRNGTLTAVGPNASLTGLSPFALNFVTADLVNARILAGLGNDTLTIDFATGNPIPGGGLAFDGGPGNNTLNLHGGSFTNETYTASGPGAGLIALDSTSISFSNLLPINDVVPAANLVFLAPPGTSVLNIVDGPIFLGFQTTQFNSGAVPTFELMNFANKTNVTINGAASPTHLTINNPTQAAGLANLAINLDGAADTLSLIASPAGVALAVSLGADNDTAYVNGPGVAAGTTAALDGGSDFDTLRYDAAGLSIAVTAGPNPGQVILTPALAGIVNASNFERIFINNAAPVQPVPGPIQLLNAVEDSPLTNVTVGTFTSAALGAKASDFAITINWGDGTSSAGIVTQDASNPSVFYITGSHTYAVQGVYPIGITIGPAGSTLATVLINGVPVTISAPPFDPVTTTASATVTNAALSVSAFSRTGTAGLAMPPGPIATFIDLGGAHPVADYTATIQVVDANNVVVVSVPAASIVQNGNTNRYTVNAPSFTLPTNGTYTILVTVTDTHLPTPTTATGSAQAVIADAALTGTGLTISPTEGQAFLGVVGSFTSGNPLSVVSDFTAIITWGDGHQTLGTITQTGPGAFNVSGTNTYADAGSYSVLINVRDKAGQTITIGTTANVADAPLTATGLAITAIELQPFHGAVASFTDANPLATVANFTATIDWGDGSTPTPGTITQAANGTFFVSGSHVYINFTPTSTPNVVTVTINDKGGSTATALGSAIVRDAALTATVASISAVEGTLFTGRVATFTDAGGPQPIGTYTIVIGWGDGTFTAPTSVTTTGVGPLGITFLIDGSHTYADEGHYTIDVQVTSAGGSSTHAFGTAIVADAPLTGQIVLTSATERVPLKNVTVATFTDTGGSEPISNYNAVINWGDGTGLNGGTVVSNGSSFLIQGTHTYKESGFYPISVTIYDHGGATITLNGTVNVADVPIIVTGHLNPESDTGISQTDGITRDNTPTFSGTSEPGSIIRLFATSTAPNSSPFLIGAAPTNAAGVWQITSSLLADGTYTIVAQAVDRSGVTEGSATLAPIVIDTVGPVVTSLTFDRFQGQLLVGFQDQLSGLDQASLVDGSYYQFTKARSRPGQFLVTGLSASPFINGSTPQTVTVTINRGRALRGGIYTFTIISGGIRDIAGNSLDGEFFGRFPSGNGLPGGNFVAGLNTVHNRIFPPVPLDSTVSPIPSPGSPGATARARKAAKSSAALSAHDSALSSINVTKASRSRRYHNV</sequence>
<dbReference type="Pfam" id="PF19077">
    <property type="entry name" value="Big_13"/>
    <property type="match status" value="1"/>
</dbReference>
<organism evidence="3 4">
    <name type="scientific">Singulisphaera acidiphila (strain ATCC BAA-1392 / DSM 18658 / VKM B-2454 / MOB10)</name>
    <dbReference type="NCBI Taxonomy" id="886293"/>
    <lineage>
        <taxon>Bacteria</taxon>
        <taxon>Pseudomonadati</taxon>
        <taxon>Planctomycetota</taxon>
        <taxon>Planctomycetia</taxon>
        <taxon>Isosphaerales</taxon>
        <taxon>Isosphaeraceae</taxon>
        <taxon>Singulisphaera</taxon>
    </lineage>
</organism>
<feature type="domain" description="PKD" evidence="2">
    <location>
        <begin position="1234"/>
        <end position="1307"/>
    </location>
</feature>
<feature type="region of interest" description="Disordered" evidence="1">
    <location>
        <begin position="1557"/>
        <end position="1577"/>
    </location>
</feature>
<dbReference type="OrthoDB" id="290773at2"/>
<dbReference type="SUPFAM" id="SSF49299">
    <property type="entry name" value="PKD domain"/>
    <property type="match status" value="2"/>
</dbReference>